<keyword evidence="2" id="KW-1208">Phospholipid metabolism</keyword>
<dbReference type="InterPro" id="IPR054868">
    <property type="entry name" value="archin_ph_syn"/>
</dbReference>
<dbReference type="GO" id="GO:0005886">
    <property type="term" value="C:plasma membrane"/>
    <property type="evidence" value="ECO:0007669"/>
    <property type="project" value="UniProtKB-SubCell"/>
</dbReference>
<feature type="binding site" evidence="2">
    <location>
        <position position="85"/>
    </location>
    <ligand>
        <name>Mg(2+)</name>
        <dbReference type="ChEBI" id="CHEBI:18420"/>
        <label>2</label>
    </ligand>
</feature>
<dbReference type="GO" id="GO:0008654">
    <property type="term" value="P:phospholipid biosynthetic process"/>
    <property type="evidence" value="ECO:0007669"/>
    <property type="project" value="UniProtKB-UniRule"/>
</dbReference>
<proteinExistence type="inferred from homology"/>
<dbReference type="EC" id="2.7.8.39" evidence="2"/>
<dbReference type="InterPro" id="IPR043130">
    <property type="entry name" value="CDP-OH_PTrfase_TM_dom"/>
</dbReference>
<evidence type="ECO:0000256" key="3">
    <source>
        <dbReference type="RuleBase" id="RU003750"/>
    </source>
</evidence>
<feature type="binding site" evidence="2">
    <location>
        <position position="67"/>
    </location>
    <ligand>
        <name>Mg(2+)</name>
        <dbReference type="ChEBI" id="CHEBI:18420"/>
        <label>1</label>
    </ligand>
</feature>
<dbReference type="AlphaFoldDB" id="A0A133UML2"/>
<dbReference type="NCBIfam" id="NF040950">
    <property type="entry name" value="archin_ph_syn"/>
    <property type="match status" value="1"/>
</dbReference>
<keyword evidence="2" id="KW-0479">Metal-binding</keyword>
<dbReference type="Gene3D" id="1.20.120.1760">
    <property type="match status" value="1"/>
</dbReference>
<feature type="binding site" evidence="2">
    <location>
        <position position="64"/>
    </location>
    <ligand>
        <name>Mg(2+)</name>
        <dbReference type="ChEBI" id="CHEBI:18420"/>
        <label>1</label>
    </ligand>
</feature>
<dbReference type="Pfam" id="PF01066">
    <property type="entry name" value="CDP-OH_P_transf"/>
    <property type="match status" value="1"/>
</dbReference>
<evidence type="ECO:0000256" key="2">
    <source>
        <dbReference type="HAMAP-Rule" id="MF_02242"/>
    </source>
</evidence>
<dbReference type="InterPro" id="IPR044270">
    <property type="entry name" value="AIP_synthase"/>
</dbReference>
<keyword evidence="2" id="KW-0812">Transmembrane</keyword>
<accession>A0A133UML2</accession>
<organism evidence="4 5">
    <name type="scientific">candidate division MSBL1 archaeon SCGC-AAA259I07</name>
    <dbReference type="NCBI Taxonomy" id="1698266"/>
    <lineage>
        <taxon>Archaea</taxon>
        <taxon>Methanobacteriati</taxon>
        <taxon>Methanobacteriota</taxon>
        <taxon>candidate division MSBL1</taxon>
    </lineage>
</organism>
<dbReference type="HAMAP" id="MF_02242">
    <property type="entry name" value="AIP_synthase"/>
    <property type="match status" value="1"/>
</dbReference>
<keyword evidence="5" id="KW-1185">Reference proteome</keyword>
<feature type="binding site" evidence="2">
    <location>
        <position position="89"/>
    </location>
    <ligand>
        <name>Mg(2+)</name>
        <dbReference type="ChEBI" id="CHEBI:18420"/>
        <label>2</label>
    </ligand>
</feature>
<evidence type="ECO:0000313" key="5">
    <source>
        <dbReference type="Proteomes" id="UP000070155"/>
    </source>
</evidence>
<keyword evidence="1 2" id="KW-0808">Transferase</keyword>
<dbReference type="PROSITE" id="PS00379">
    <property type="entry name" value="CDP_ALCOHOL_P_TRANSF"/>
    <property type="match status" value="1"/>
</dbReference>
<keyword evidence="2" id="KW-0464">Manganese</keyword>
<sequence>MLSRVRDSVRTWIKKIAKPFARAGLSPNHITVIALLVGILGGLLFYWQKAWLAGVVILLGGFFDVIDGAVARLTGRVTRFGGVLDSVFDRITDAVLYIGVLAGGLGSLLGEPEWILPVFALLGSMLVSYVRARAESAGSGKLDVGIAERAERLLILAIGAFLNLVPFALLIIVVLTFFTVIQRVWEARLRLT</sequence>
<protein>
    <recommendedName>
        <fullName evidence="2">Archaetidylinositol phosphate synthase</fullName>
        <shortName evidence="2">AIP synthase</shortName>
        <ecNumber evidence="2">2.7.8.39</ecNumber>
    </recommendedName>
</protein>
<dbReference type="InterPro" id="IPR000462">
    <property type="entry name" value="CDP-OH_P_trans"/>
</dbReference>
<feature type="binding site" evidence="2">
    <location>
        <position position="85"/>
    </location>
    <ligand>
        <name>Mg(2+)</name>
        <dbReference type="ChEBI" id="CHEBI:18420"/>
        <label>1</label>
    </ligand>
</feature>
<name>A0A133UML2_9EURY</name>
<evidence type="ECO:0000256" key="1">
    <source>
        <dbReference type="ARBA" id="ARBA00022679"/>
    </source>
</evidence>
<feature type="active site" description="Proton acceptor" evidence="2">
    <location>
        <position position="89"/>
    </location>
</feature>
<keyword evidence="2" id="KW-0460">Magnesium</keyword>
<dbReference type="GO" id="GO:0000287">
    <property type="term" value="F:magnesium ion binding"/>
    <property type="evidence" value="ECO:0007669"/>
    <property type="project" value="UniProtKB-UniRule"/>
</dbReference>
<comment type="pathway">
    <text evidence="2">Lipid metabolism; phospholipid metabolism.</text>
</comment>
<comment type="catalytic activity">
    <reaction evidence="2">
        <text>CDP-2,3-bis-O-(phytanyl)-sn-glycerol + 1D-myo-inositol 3-phosphate = saturated 1-archaetidyl-1D-myo-inositol 3-phosphate + CMP + H(+)</text>
        <dbReference type="Rhea" id="RHEA:36823"/>
        <dbReference type="ChEBI" id="CHEBI:15378"/>
        <dbReference type="ChEBI" id="CHEBI:58401"/>
        <dbReference type="ChEBI" id="CHEBI:60377"/>
        <dbReference type="ChEBI" id="CHEBI:74004"/>
        <dbReference type="ChEBI" id="CHEBI:74006"/>
        <dbReference type="EC" id="2.7.8.39"/>
    </reaction>
</comment>
<dbReference type="EMBL" id="LHXQ01000003">
    <property type="protein sequence ID" value="KXA95478.1"/>
    <property type="molecule type" value="Genomic_DNA"/>
</dbReference>
<comment type="function">
    <text evidence="2">Catalyzes the formation of archaetidylinositol phosphate (AIP) from CDP-archaeol (CDP-ArOH or CDP-2,3-bis-(O-phytanyl)-sn-glycerol) and 1L-myo-inositol 1-phosphate (IP or 1D-myo-inositol 3-phosphate). AIP is a precursor of archaetidyl-myo-inositol (AI), an ether-type inositol phospholipid ubiquitously distributed in archaea membranes and essential for glycolipid biosynthesis in archaea.</text>
</comment>
<comment type="similarity">
    <text evidence="2 3">Belongs to the CDP-alcohol phosphatidyltransferase class-I family.</text>
</comment>
<evidence type="ECO:0000313" key="4">
    <source>
        <dbReference type="EMBL" id="KXA95478.1"/>
    </source>
</evidence>
<dbReference type="Proteomes" id="UP000070155">
    <property type="component" value="Unassembled WGS sequence"/>
</dbReference>
<reference evidence="4 5" key="1">
    <citation type="journal article" date="2016" name="Sci. Rep.">
        <title>Metabolic traits of an uncultured archaeal lineage -MSBL1- from brine pools of the Red Sea.</title>
        <authorList>
            <person name="Mwirichia R."/>
            <person name="Alam I."/>
            <person name="Rashid M."/>
            <person name="Vinu M."/>
            <person name="Ba-Alawi W."/>
            <person name="Anthony Kamau A."/>
            <person name="Kamanda Ngugi D."/>
            <person name="Goker M."/>
            <person name="Klenk H.P."/>
            <person name="Bajic V."/>
            <person name="Stingl U."/>
        </authorList>
    </citation>
    <scope>NUCLEOTIDE SEQUENCE [LARGE SCALE GENOMIC DNA]</scope>
    <source>
        <strain evidence="4">SCGC-AAA259I07</strain>
    </source>
</reference>
<feature type="binding site" evidence="2">
    <location>
        <position position="64"/>
    </location>
    <ligand>
        <name>Mg(2+)</name>
        <dbReference type="ChEBI" id="CHEBI:18420"/>
        <label>2</label>
    </ligand>
</feature>
<keyword evidence="2" id="KW-0443">Lipid metabolism</keyword>
<keyword evidence="2" id="KW-0472">Membrane</keyword>
<dbReference type="GO" id="GO:0016780">
    <property type="term" value="F:phosphotransferase activity, for other substituted phosphate groups"/>
    <property type="evidence" value="ECO:0007669"/>
    <property type="project" value="UniProtKB-UniRule"/>
</dbReference>
<comment type="subcellular location">
    <subcellularLocation>
        <location evidence="2">Cell membrane</location>
        <topology evidence="2">Multi-pass membrane protein</topology>
    </subcellularLocation>
</comment>
<keyword evidence="2" id="KW-1133">Transmembrane helix</keyword>
<dbReference type="PATRIC" id="fig|1698266.3.peg.293"/>
<keyword evidence="2" id="KW-0444">Lipid biosynthesis</keyword>
<gene>
    <name evidence="4" type="ORF">AKJ36_00530</name>
</gene>
<dbReference type="InterPro" id="IPR048254">
    <property type="entry name" value="CDP_ALCOHOL_P_TRANSF_CS"/>
</dbReference>
<comment type="cofactor">
    <cofactor evidence="2">
        <name>Mn(2+)</name>
        <dbReference type="ChEBI" id="CHEBI:29035"/>
    </cofactor>
    <cofactor evidence="2">
        <name>Mg(2+)</name>
        <dbReference type="ChEBI" id="CHEBI:18420"/>
    </cofactor>
    <text evidence="2">Binds 2 Mg(2+) or Mn(2+) ions per subunit.</text>
</comment>
<comment type="caution">
    <text evidence="4">The sequence shown here is derived from an EMBL/GenBank/DDBJ whole genome shotgun (WGS) entry which is preliminary data.</text>
</comment>
<dbReference type="UniPathway" id="UPA00085"/>
<keyword evidence="2" id="KW-1003">Cell membrane</keyword>